<keyword evidence="10" id="KW-1185">Reference proteome</keyword>
<comment type="caution">
    <text evidence="9">The sequence shown here is derived from an EMBL/GenBank/DDBJ whole genome shotgun (WGS) entry which is preliminary data.</text>
</comment>
<keyword evidence="7" id="KW-0732">Signal</keyword>
<keyword evidence="2 6" id="KW-1003">Cell membrane</keyword>
<feature type="chain" id="PRO_5018752362" description="TVP38/TMEM64 family membrane protein" evidence="7">
    <location>
        <begin position="30"/>
        <end position="263"/>
    </location>
</feature>
<reference evidence="9 10" key="1">
    <citation type="submission" date="2018-12" db="EMBL/GenBank/DDBJ databases">
        <authorList>
            <person name="Feng G."/>
            <person name="Zhu H."/>
        </authorList>
    </citation>
    <scope>NUCLEOTIDE SEQUENCE [LARGE SCALE GENOMIC DNA]</scope>
    <source>
        <strain evidence="9 10">LMG 26000</strain>
    </source>
</reference>
<evidence type="ECO:0000256" key="2">
    <source>
        <dbReference type="ARBA" id="ARBA00022475"/>
    </source>
</evidence>
<dbReference type="OrthoDB" id="9812980at2"/>
<comment type="similarity">
    <text evidence="6">Belongs to the TVP38/TMEM64 family.</text>
</comment>
<keyword evidence="5 6" id="KW-0472">Membrane</keyword>
<dbReference type="Pfam" id="PF09335">
    <property type="entry name" value="VTT_dom"/>
    <property type="match status" value="1"/>
</dbReference>
<keyword evidence="3 6" id="KW-0812">Transmembrane</keyword>
<comment type="subcellular location">
    <subcellularLocation>
        <location evidence="1 6">Cell membrane</location>
        <topology evidence="1 6">Multi-pass membrane protein</topology>
    </subcellularLocation>
</comment>
<dbReference type="InterPro" id="IPR015414">
    <property type="entry name" value="TMEM64"/>
</dbReference>
<evidence type="ECO:0000256" key="6">
    <source>
        <dbReference type="RuleBase" id="RU366058"/>
    </source>
</evidence>
<evidence type="ECO:0000256" key="3">
    <source>
        <dbReference type="ARBA" id="ARBA00022692"/>
    </source>
</evidence>
<dbReference type="InterPro" id="IPR032816">
    <property type="entry name" value="VTT_dom"/>
</dbReference>
<feature type="transmembrane region" description="Helical" evidence="6">
    <location>
        <begin position="203"/>
        <end position="223"/>
    </location>
</feature>
<evidence type="ECO:0000256" key="5">
    <source>
        <dbReference type="ARBA" id="ARBA00023136"/>
    </source>
</evidence>
<protein>
    <recommendedName>
        <fullName evidence="6">TVP38/TMEM64 family membrane protein</fullName>
    </recommendedName>
</protein>
<dbReference type="AlphaFoldDB" id="A0A3R9MDZ9"/>
<keyword evidence="4 6" id="KW-1133">Transmembrane helix</keyword>
<evidence type="ECO:0000313" key="9">
    <source>
        <dbReference type="EMBL" id="RSK43618.1"/>
    </source>
</evidence>
<feature type="transmembrane region" description="Helical" evidence="6">
    <location>
        <begin position="235"/>
        <end position="252"/>
    </location>
</feature>
<evidence type="ECO:0000313" key="10">
    <source>
        <dbReference type="Proteomes" id="UP000270291"/>
    </source>
</evidence>
<dbReference type="GO" id="GO:0005886">
    <property type="term" value="C:plasma membrane"/>
    <property type="evidence" value="ECO:0007669"/>
    <property type="project" value="UniProtKB-SubCell"/>
</dbReference>
<dbReference type="Proteomes" id="UP000270291">
    <property type="component" value="Unassembled WGS sequence"/>
</dbReference>
<evidence type="ECO:0000256" key="7">
    <source>
        <dbReference type="SAM" id="SignalP"/>
    </source>
</evidence>
<organism evidence="9 10">
    <name type="scientific">Hymenobacter perfusus</name>
    <dbReference type="NCBI Taxonomy" id="1236770"/>
    <lineage>
        <taxon>Bacteria</taxon>
        <taxon>Pseudomonadati</taxon>
        <taxon>Bacteroidota</taxon>
        <taxon>Cytophagia</taxon>
        <taxon>Cytophagales</taxon>
        <taxon>Hymenobacteraceae</taxon>
        <taxon>Hymenobacter</taxon>
    </lineage>
</organism>
<proteinExistence type="inferred from homology"/>
<dbReference type="PANTHER" id="PTHR12677">
    <property type="entry name" value="GOLGI APPARATUS MEMBRANE PROTEIN TVP38-RELATED"/>
    <property type="match status" value="1"/>
</dbReference>
<feature type="domain" description="VTT" evidence="8">
    <location>
        <begin position="111"/>
        <end position="226"/>
    </location>
</feature>
<feature type="transmembrane region" description="Helical" evidence="6">
    <location>
        <begin position="125"/>
        <end position="146"/>
    </location>
</feature>
<evidence type="ECO:0000259" key="8">
    <source>
        <dbReference type="Pfam" id="PF09335"/>
    </source>
</evidence>
<accession>A0A3R9MDZ9</accession>
<feature type="transmembrane region" description="Helical" evidence="6">
    <location>
        <begin position="39"/>
        <end position="59"/>
    </location>
</feature>
<feature type="signal peptide" evidence="7">
    <location>
        <begin position="1"/>
        <end position="29"/>
    </location>
</feature>
<feature type="transmembrane region" description="Helical" evidence="6">
    <location>
        <begin position="90"/>
        <end position="119"/>
    </location>
</feature>
<dbReference type="PANTHER" id="PTHR12677:SF59">
    <property type="entry name" value="GOLGI APPARATUS MEMBRANE PROTEIN TVP38-RELATED"/>
    <property type="match status" value="1"/>
</dbReference>
<gene>
    <name evidence="9" type="ORF">EI293_12095</name>
</gene>
<sequence length="263" mass="28707">MPGNCRRSGLVLSCICLLTFLILPATAVAAPSAQKRSSRLPLYITLLLLATLAGCWFGWPAFQETAREAWAVLKSGEQPRIAAWMRQFGYWGPVVLVLAMVVQMFLFVVNVVLLILVAILAYGPWWGSLLALAGVVAASSVGYALGRALGESFIQKLLGRKTEQKVLDVVDRYGVWAIIIARLSPALSDDAISFVAGLARMGYWKFMAATVAGVVPLIALLAYLGEDSERLKTGLLWVTGISVVLFGAYVWWDRNRTKQKQSA</sequence>
<evidence type="ECO:0000256" key="1">
    <source>
        <dbReference type="ARBA" id="ARBA00004651"/>
    </source>
</evidence>
<dbReference type="EMBL" id="RWIU01000003">
    <property type="protein sequence ID" value="RSK43618.1"/>
    <property type="molecule type" value="Genomic_DNA"/>
</dbReference>
<evidence type="ECO:0000256" key="4">
    <source>
        <dbReference type="ARBA" id="ARBA00022989"/>
    </source>
</evidence>
<name>A0A3R9MDZ9_9BACT</name>